<evidence type="ECO:0000256" key="1">
    <source>
        <dbReference type="ARBA" id="ARBA00022692"/>
    </source>
</evidence>
<gene>
    <name evidence="11" type="ORF">DVH24_000398</name>
</gene>
<accession>A0A498IZE6</accession>
<keyword evidence="8" id="KW-0472">Membrane</keyword>
<dbReference type="PANTHER" id="PTHR45923">
    <property type="entry name" value="PROTEIN SEY1"/>
    <property type="match status" value="1"/>
</dbReference>
<evidence type="ECO:0000313" key="12">
    <source>
        <dbReference type="Proteomes" id="UP000290289"/>
    </source>
</evidence>
<keyword evidence="3" id="KW-0378">Hydrolase</keyword>
<dbReference type="STRING" id="3750.A0A498IZE6"/>
<dbReference type="GO" id="GO:0005525">
    <property type="term" value="F:GTP binding"/>
    <property type="evidence" value="ECO:0007669"/>
    <property type="project" value="UniProtKB-KW"/>
</dbReference>
<keyword evidence="5" id="KW-1133">Transmembrane helix</keyword>
<evidence type="ECO:0000256" key="2">
    <source>
        <dbReference type="ARBA" id="ARBA00022741"/>
    </source>
</evidence>
<feature type="domain" description="GB1/RHD3-type G" evidence="10">
    <location>
        <begin position="73"/>
        <end position="288"/>
    </location>
</feature>
<dbReference type="Pfam" id="PF05879">
    <property type="entry name" value="RHD3_GTPase"/>
    <property type="match status" value="1"/>
</dbReference>
<evidence type="ECO:0000256" key="9">
    <source>
        <dbReference type="PROSITE-ProRule" id="PRU01052"/>
    </source>
</evidence>
<evidence type="ECO:0000256" key="7">
    <source>
        <dbReference type="ARBA" id="ARBA00023134"/>
    </source>
</evidence>
<evidence type="ECO:0000313" key="11">
    <source>
        <dbReference type="EMBL" id="RXH88799.1"/>
    </source>
</evidence>
<keyword evidence="12" id="KW-1185">Reference proteome</keyword>
<dbReference type="AlphaFoldDB" id="A0A498IZE6"/>
<reference evidence="11 12" key="1">
    <citation type="submission" date="2018-10" db="EMBL/GenBank/DDBJ databases">
        <title>A high-quality apple genome assembly.</title>
        <authorList>
            <person name="Hu J."/>
        </authorList>
    </citation>
    <scope>NUCLEOTIDE SEQUENCE [LARGE SCALE GENOMIC DNA]</scope>
    <source>
        <strain evidence="12">cv. HFTH1</strain>
        <tissue evidence="11">Young leaf</tissue>
    </source>
</reference>
<comment type="caution">
    <text evidence="11">The sequence shown here is derived from an EMBL/GenBank/DDBJ whole genome shotgun (WGS) entry which is preliminary data.</text>
</comment>
<dbReference type="InterPro" id="IPR030386">
    <property type="entry name" value="G_GB1_RHD3_dom"/>
</dbReference>
<keyword evidence="6" id="KW-0175">Coiled coil</keyword>
<evidence type="ECO:0000256" key="4">
    <source>
        <dbReference type="ARBA" id="ARBA00022824"/>
    </source>
</evidence>
<dbReference type="GO" id="GO:0016320">
    <property type="term" value="P:endoplasmic reticulum membrane fusion"/>
    <property type="evidence" value="ECO:0007669"/>
    <property type="project" value="TreeGrafter"/>
</dbReference>
<keyword evidence="4" id="KW-0256">Endoplasmic reticulum</keyword>
<proteinExistence type="inferred from homology"/>
<evidence type="ECO:0000256" key="5">
    <source>
        <dbReference type="ARBA" id="ARBA00022989"/>
    </source>
</evidence>
<dbReference type="InterPro" id="IPR046758">
    <property type="entry name" value="Sey1/RHD3-like_3HB"/>
</dbReference>
<evidence type="ECO:0000256" key="8">
    <source>
        <dbReference type="ARBA" id="ARBA00023136"/>
    </source>
</evidence>
<evidence type="ECO:0000259" key="10">
    <source>
        <dbReference type="PROSITE" id="PS51715"/>
    </source>
</evidence>
<name>A0A498IZE6_MALDO</name>
<keyword evidence="7" id="KW-0342">GTP-binding</keyword>
<dbReference type="GO" id="GO:0003924">
    <property type="term" value="F:GTPase activity"/>
    <property type="evidence" value="ECO:0007669"/>
    <property type="project" value="TreeGrafter"/>
</dbReference>
<comment type="similarity">
    <text evidence="9">Belongs to the TRAFAC class dynamin-like GTPase superfamily. GB1/RHD3 GTPase family.</text>
</comment>
<protein>
    <recommendedName>
        <fullName evidence="10">GB1/RHD3-type G domain-containing protein</fullName>
    </recommendedName>
</protein>
<dbReference type="FunFam" id="3.40.50.300:FF:002271">
    <property type="entry name" value="Protein ROOT HAIR DEFECTIVE 3 homolog"/>
    <property type="match status" value="1"/>
</dbReference>
<dbReference type="PROSITE" id="PS51715">
    <property type="entry name" value="G_GB1_RHD3"/>
    <property type="match status" value="1"/>
</dbReference>
<dbReference type="Proteomes" id="UP000290289">
    <property type="component" value="Chromosome 9"/>
</dbReference>
<dbReference type="EMBL" id="RDQH01000335">
    <property type="protein sequence ID" value="RXH88799.1"/>
    <property type="molecule type" value="Genomic_DNA"/>
</dbReference>
<organism evidence="11 12">
    <name type="scientific">Malus domestica</name>
    <name type="common">Apple</name>
    <name type="synonym">Pyrus malus</name>
    <dbReference type="NCBI Taxonomy" id="3750"/>
    <lineage>
        <taxon>Eukaryota</taxon>
        <taxon>Viridiplantae</taxon>
        <taxon>Streptophyta</taxon>
        <taxon>Embryophyta</taxon>
        <taxon>Tracheophyta</taxon>
        <taxon>Spermatophyta</taxon>
        <taxon>Magnoliopsida</taxon>
        <taxon>eudicotyledons</taxon>
        <taxon>Gunneridae</taxon>
        <taxon>Pentapetalae</taxon>
        <taxon>rosids</taxon>
        <taxon>fabids</taxon>
        <taxon>Rosales</taxon>
        <taxon>Rosaceae</taxon>
        <taxon>Amygdaloideae</taxon>
        <taxon>Maleae</taxon>
        <taxon>Malus</taxon>
    </lineage>
</organism>
<evidence type="ECO:0000256" key="6">
    <source>
        <dbReference type="ARBA" id="ARBA00023054"/>
    </source>
</evidence>
<dbReference type="PANTHER" id="PTHR45923:SF2">
    <property type="entry name" value="PROTEIN SEY1"/>
    <property type="match status" value="1"/>
</dbReference>
<dbReference type="InterPro" id="IPR008803">
    <property type="entry name" value="RHD3/Sey1"/>
</dbReference>
<dbReference type="Gene3D" id="3.40.50.300">
    <property type="entry name" value="P-loop containing nucleotide triphosphate hydrolases"/>
    <property type="match status" value="1"/>
</dbReference>
<dbReference type="InterPro" id="IPR027417">
    <property type="entry name" value="P-loop_NTPase"/>
</dbReference>
<dbReference type="SUPFAM" id="SSF52540">
    <property type="entry name" value="P-loop containing nucleoside triphosphate hydrolases"/>
    <property type="match status" value="1"/>
</dbReference>
<dbReference type="Pfam" id="PF20428">
    <property type="entry name" value="Sey1_3HB"/>
    <property type="match status" value="2"/>
</dbReference>
<sequence>MVTVTEFEKFLGTDHVAYPPKKALYSVVSYHAPRPTASGGSCCYSTQIVDGDGSFNEAGVASFVSSTNFAQHGTYYTAVAIIGPQSSGKSTLLNHLFDTNFKEMDHRIGRQGIWIVKGLSTGRFTLIIDIEGTDGRERGEDDTAFERQSALFALVVSDVVLINMWCHDIGREQAANKPLIRTVFEVMMQLFSPRKTTLMFVIRDKTKTPVDYLERVLKDDIQKMWDSLPEPKAHKKTPLSERFNVEVVALPSYEEKEDEFKKEVACLRQRFTPNELGGLVGDRPAVVPASGFSLSSRKIWEKIKQNKDLDLPAHKEWSELKEAVQSASYPGFGDVLSSLLDTYISRYDGETTYYDEGVRSEKRKWLEEKLLHLVEPAFHNLVENISSSTLDKFKEAFDRALDRQEGFSVAVSRCTESFMAQFKEGCADAAIKQANWDTSTVTDELVRDMKAHVASVYAHKISELDAHCKGKLERSLSGPVKALLERPNNETWPTLRKILPQEIESVLSGCCTAFPGFDMDDQTKGKIRAKSRGTRKTCEHFRHDSDSIPRVWNGWEDIRAITKTSRSAALEVLSVLAVSRLDGDDAGKNVLNTLSRALLGSTNVPARDGNVTTFDPLASNTWEEVESSKTLLMPFQCKNLWGQFLVDAEIIVSKAVAEQQANKRLRLYPWLIAGVIFLGFSAIKKFLRYIPYFPYTVRVECANID</sequence>
<evidence type="ECO:0000256" key="3">
    <source>
        <dbReference type="ARBA" id="ARBA00022801"/>
    </source>
</evidence>
<keyword evidence="1" id="KW-0812">Transmembrane</keyword>
<keyword evidence="2" id="KW-0547">Nucleotide-binding</keyword>
<dbReference type="GO" id="GO:0005783">
    <property type="term" value="C:endoplasmic reticulum"/>
    <property type="evidence" value="ECO:0007669"/>
    <property type="project" value="TreeGrafter"/>
</dbReference>